<evidence type="ECO:0000256" key="6">
    <source>
        <dbReference type="ARBA" id="ARBA00022970"/>
    </source>
</evidence>
<proteinExistence type="inferred from homology"/>
<evidence type="ECO:0000256" key="8">
    <source>
        <dbReference type="ARBA" id="ARBA00023136"/>
    </source>
</evidence>
<keyword evidence="5 9" id="KW-0812">Transmembrane</keyword>
<feature type="transmembrane region" description="Helical" evidence="9">
    <location>
        <begin position="356"/>
        <end position="377"/>
    </location>
</feature>
<dbReference type="EMBL" id="RJKX01000020">
    <property type="protein sequence ID" value="ROP80816.1"/>
    <property type="molecule type" value="Genomic_DNA"/>
</dbReference>
<evidence type="ECO:0000256" key="1">
    <source>
        <dbReference type="ARBA" id="ARBA00004429"/>
    </source>
</evidence>
<protein>
    <submittedName>
        <fullName evidence="11">Amino acid ABC transporter membrane protein 1 (PAAT family)</fullName>
    </submittedName>
</protein>
<dbReference type="AlphaFoldDB" id="A0A3N1KRT9"/>
<dbReference type="GO" id="GO:0022857">
    <property type="term" value="F:transmembrane transporter activity"/>
    <property type="evidence" value="ECO:0007669"/>
    <property type="project" value="InterPro"/>
</dbReference>
<evidence type="ECO:0000256" key="5">
    <source>
        <dbReference type="ARBA" id="ARBA00022692"/>
    </source>
</evidence>
<dbReference type="PANTHER" id="PTHR30614:SF37">
    <property type="entry name" value="AMINO-ACID ABC TRANSPORTER PERMEASE PROTEIN YHDX-RELATED"/>
    <property type="match status" value="1"/>
</dbReference>
<dbReference type="Gene3D" id="1.10.3720.10">
    <property type="entry name" value="MetI-like"/>
    <property type="match status" value="2"/>
</dbReference>
<organism evidence="11 12">
    <name type="scientific">Stella humosa</name>
    <dbReference type="NCBI Taxonomy" id="94"/>
    <lineage>
        <taxon>Bacteria</taxon>
        <taxon>Pseudomonadati</taxon>
        <taxon>Pseudomonadota</taxon>
        <taxon>Alphaproteobacteria</taxon>
        <taxon>Rhodospirillales</taxon>
        <taxon>Stellaceae</taxon>
        <taxon>Stella</taxon>
    </lineage>
</organism>
<dbReference type="NCBIfam" id="TIGR01726">
    <property type="entry name" value="HEQRo_perm_3TM"/>
    <property type="match status" value="1"/>
</dbReference>
<dbReference type="PROSITE" id="PS50928">
    <property type="entry name" value="ABC_TM1"/>
    <property type="match status" value="1"/>
</dbReference>
<dbReference type="GO" id="GO:0043190">
    <property type="term" value="C:ATP-binding cassette (ABC) transporter complex"/>
    <property type="evidence" value="ECO:0007669"/>
    <property type="project" value="InterPro"/>
</dbReference>
<feature type="transmembrane region" description="Helical" evidence="9">
    <location>
        <begin position="17"/>
        <end position="35"/>
    </location>
</feature>
<feature type="transmembrane region" description="Helical" evidence="9">
    <location>
        <begin position="255"/>
        <end position="274"/>
    </location>
</feature>
<dbReference type="SUPFAM" id="SSF161098">
    <property type="entry name" value="MetI-like"/>
    <property type="match status" value="2"/>
</dbReference>
<dbReference type="InterPro" id="IPR043429">
    <property type="entry name" value="ArtM/GltK/GlnP/TcyL/YhdX-like"/>
</dbReference>
<feature type="transmembrane region" description="Helical" evidence="9">
    <location>
        <begin position="294"/>
        <end position="313"/>
    </location>
</feature>
<evidence type="ECO:0000256" key="3">
    <source>
        <dbReference type="ARBA" id="ARBA00022448"/>
    </source>
</evidence>
<keyword evidence="7 9" id="KW-1133">Transmembrane helix</keyword>
<feature type="transmembrane region" description="Helical" evidence="9">
    <location>
        <begin position="175"/>
        <end position="193"/>
    </location>
</feature>
<keyword evidence="3 9" id="KW-0813">Transport</keyword>
<name>A0A3N1KRT9_9PROT</name>
<comment type="subcellular location">
    <subcellularLocation>
        <location evidence="1">Cell inner membrane</location>
        <topology evidence="1">Multi-pass membrane protein</topology>
    </subcellularLocation>
    <subcellularLocation>
        <location evidence="9">Cell membrane</location>
        <topology evidence="9">Multi-pass membrane protein</topology>
    </subcellularLocation>
</comment>
<sequence length="385" mass="41564">MRAGGVLSFSNARVRDAVYQLATAALIAGVLYLLVSNAMQNMARQGIVSGFAFLSHEAGYEVGESFIAHSARSTYARTFVVGILNTLYVSAVGIVLATILGIVIGIARVSPNWLVARVSAAYVELFRNTPLLLQIVFWYAVIRQLPPPRQAHNPIEGVFLSNRGLVHPVPAADPIHGWMLAALAIGIAGGLAWRGWARRRQERTGRRPPTVLPMLLLILGPPSALWLAAGAPFALDMPTLRAFNFRGGTTHSPEFVALLIGLVAYVGAFIGEIVRSGIQAVAAGQREAARALGLREGLVLGLVVLPQSLRVIIPPLTSQYLNLVKDSSLAVWIGYPDLVSVSNTALNQTGQAVEGILIMMAVYLTISLSISLLMNWYNSRVRFRR</sequence>
<keyword evidence="6" id="KW-0029">Amino-acid transport</keyword>
<evidence type="ECO:0000256" key="7">
    <source>
        <dbReference type="ARBA" id="ARBA00022989"/>
    </source>
</evidence>
<feature type="transmembrane region" description="Helical" evidence="9">
    <location>
        <begin position="214"/>
        <end position="235"/>
    </location>
</feature>
<evidence type="ECO:0000313" key="11">
    <source>
        <dbReference type="EMBL" id="ROP80816.1"/>
    </source>
</evidence>
<dbReference type="GO" id="GO:0006865">
    <property type="term" value="P:amino acid transport"/>
    <property type="evidence" value="ECO:0007669"/>
    <property type="project" value="UniProtKB-KW"/>
</dbReference>
<comment type="similarity">
    <text evidence="2">Belongs to the binding-protein-dependent transport system permease family. HisMQ subfamily.</text>
</comment>
<dbReference type="PANTHER" id="PTHR30614">
    <property type="entry name" value="MEMBRANE COMPONENT OF AMINO ACID ABC TRANSPORTER"/>
    <property type="match status" value="1"/>
</dbReference>
<reference evidence="11 12" key="1">
    <citation type="submission" date="2018-11" db="EMBL/GenBank/DDBJ databases">
        <title>Genomic Encyclopedia of Type Strains, Phase IV (KMG-IV): sequencing the most valuable type-strain genomes for metagenomic binning, comparative biology and taxonomic classification.</title>
        <authorList>
            <person name="Goeker M."/>
        </authorList>
    </citation>
    <scope>NUCLEOTIDE SEQUENCE [LARGE SCALE GENOMIC DNA]</scope>
    <source>
        <strain evidence="11 12">DSM 5900</strain>
    </source>
</reference>
<evidence type="ECO:0000313" key="12">
    <source>
        <dbReference type="Proteomes" id="UP000278222"/>
    </source>
</evidence>
<evidence type="ECO:0000256" key="9">
    <source>
        <dbReference type="RuleBase" id="RU363032"/>
    </source>
</evidence>
<keyword evidence="8 9" id="KW-0472">Membrane</keyword>
<dbReference type="InterPro" id="IPR035906">
    <property type="entry name" value="MetI-like_sf"/>
</dbReference>
<feature type="domain" description="ABC transmembrane type-1" evidence="10">
    <location>
        <begin position="83"/>
        <end position="374"/>
    </location>
</feature>
<dbReference type="InterPro" id="IPR000515">
    <property type="entry name" value="MetI-like"/>
</dbReference>
<gene>
    <name evidence="11" type="ORF">EDC65_5465</name>
</gene>
<keyword evidence="12" id="KW-1185">Reference proteome</keyword>
<evidence type="ECO:0000259" key="10">
    <source>
        <dbReference type="PROSITE" id="PS50928"/>
    </source>
</evidence>
<evidence type="ECO:0000256" key="4">
    <source>
        <dbReference type="ARBA" id="ARBA00022475"/>
    </source>
</evidence>
<dbReference type="Proteomes" id="UP000278222">
    <property type="component" value="Unassembled WGS sequence"/>
</dbReference>
<dbReference type="InterPro" id="IPR010065">
    <property type="entry name" value="AA_ABC_transptr_permease_3TM"/>
</dbReference>
<accession>A0A3N1KRT9</accession>
<feature type="transmembrane region" description="Helical" evidence="9">
    <location>
        <begin position="79"/>
        <end position="107"/>
    </location>
</feature>
<dbReference type="Pfam" id="PF00528">
    <property type="entry name" value="BPD_transp_1"/>
    <property type="match status" value="1"/>
</dbReference>
<comment type="caution">
    <text evidence="11">The sequence shown here is derived from an EMBL/GenBank/DDBJ whole genome shotgun (WGS) entry which is preliminary data.</text>
</comment>
<dbReference type="CDD" id="cd06261">
    <property type="entry name" value="TM_PBP2"/>
    <property type="match status" value="1"/>
</dbReference>
<evidence type="ECO:0000256" key="2">
    <source>
        <dbReference type="ARBA" id="ARBA00010072"/>
    </source>
</evidence>
<keyword evidence="4" id="KW-1003">Cell membrane</keyword>